<dbReference type="EMBL" id="LR798232">
    <property type="protein sequence ID" value="CAB5212795.1"/>
    <property type="molecule type" value="Genomic_DNA"/>
</dbReference>
<accession>A0A6J7WKU9</accession>
<reference evidence="2" key="1">
    <citation type="submission" date="2020-05" db="EMBL/GenBank/DDBJ databases">
        <authorList>
            <person name="Chiriac C."/>
            <person name="Salcher M."/>
            <person name="Ghai R."/>
            <person name="Kavagutti S V."/>
        </authorList>
    </citation>
    <scope>NUCLEOTIDE SEQUENCE</scope>
</reference>
<evidence type="ECO:0000256" key="1">
    <source>
        <dbReference type="SAM" id="MobiDB-lite"/>
    </source>
</evidence>
<organism evidence="2">
    <name type="scientific">uncultured Caudovirales phage</name>
    <dbReference type="NCBI Taxonomy" id="2100421"/>
    <lineage>
        <taxon>Viruses</taxon>
        <taxon>Duplodnaviria</taxon>
        <taxon>Heunggongvirae</taxon>
        <taxon>Uroviricota</taxon>
        <taxon>Caudoviricetes</taxon>
        <taxon>Peduoviridae</taxon>
        <taxon>Maltschvirus</taxon>
        <taxon>Maltschvirus maltsch</taxon>
    </lineage>
</organism>
<sequence>MLKWLKSLFFKEPSITSLPKVTEEKRKPALKKATTRSKAMPLKKSTSKKAFEANIKTEAKTKPIKQAVAIAYAVKKTAAKKATKK</sequence>
<evidence type="ECO:0000313" key="2">
    <source>
        <dbReference type="EMBL" id="CAB5212795.1"/>
    </source>
</evidence>
<feature type="region of interest" description="Disordered" evidence="1">
    <location>
        <begin position="26"/>
        <end position="46"/>
    </location>
</feature>
<protein>
    <submittedName>
        <fullName evidence="2">Uncharacterized protein</fullName>
    </submittedName>
</protein>
<name>A0A6J7WKU9_9CAUD</name>
<proteinExistence type="predicted"/>
<gene>
    <name evidence="2" type="ORF">UFOVP192_57</name>
</gene>